<dbReference type="EMBL" id="UINC01009089">
    <property type="protein sequence ID" value="SVA40826.1"/>
    <property type="molecule type" value="Genomic_DNA"/>
</dbReference>
<name>A0A381VKG4_9ZZZZ</name>
<dbReference type="AlphaFoldDB" id="A0A381VKG4"/>
<feature type="non-terminal residue" evidence="1">
    <location>
        <position position="1"/>
    </location>
</feature>
<protein>
    <submittedName>
        <fullName evidence="1">Uncharacterized protein</fullName>
    </submittedName>
</protein>
<proteinExistence type="predicted"/>
<reference evidence="1" key="1">
    <citation type="submission" date="2018-05" db="EMBL/GenBank/DDBJ databases">
        <authorList>
            <person name="Lanie J.A."/>
            <person name="Ng W.-L."/>
            <person name="Kazmierczak K.M."/>
            <person name="Andrzejewski T.M."/>
            <person name="Davidsen T.M."/>
            <person name="Wayne K.J."/>
            <person name="Tettelin H."/>
            <person name="Glass J.I."/>
            <person name="Rusch D."/>
            <person name="Podicherti R."/>
            <person name="Tsui H.-C.T."/>
            <person name="Winkler M.E."/>
        </authorList>
    </citation>
    <scope>NUCLEOTIDE SEQUENCE</scope>
</reference>
<evidence type="ECO:0000313" key="1">
    <source>
        <dbReference type="EMBL" id="SVA40826.1"/>
    </source>
</evidence>
<organism evidence="1">
    <name type="scientific">marine metagenome</name>
    <dbReference type="NCBI Taxonomy" id="408172"/>
    <lineage>
        <taxon>unclassified sequences</taxon>
        <taxon>metagenomes</taxon>
        <taxon>ecological metagenomes</taxon>
    </lineage>
</organism>
<gene>
    <name evidence="1" type="ORF">METZ01_LOCUS93680</name>
</gene>
<sequence length="28" mass="2675">VQVSVGRGGSGSEVVISADGLVVSTTLT</sequence>
<accession>A0A381VKG4</accession>